<evidence type="ECO:0000256" key="4">
    <source>
        <dbReference type="ARBA" id="ARBA00022692"/>
    </source>
</evidence>
<dbReference type="EMBL" id="HF951689">
    <property type="protein sequence ID" value="CCW35116.1"/>
    <property type="molecule type" value="Genomic_DNA"/>
</dbReference>
<keyword evidence="5 7" id="KW-1133">Transmembrane helix</keyword>
<organism evidence="9 10">
    <name type="scientific">Chthonomonas calidirosea (strain DSM 23976 / ICMP 18418 / T49)</name>
    <dbReference type="NCBI Taxonomy" id="1303518"/>
    <lineage>
        <taxon>Bacteria</taxon>
        <taxon>Bacillati</taxon>
        <taxon>Armatimonadota</taxon>
        <taxon>Chthonomonadia</taxon>
        <taxon>Chthonomonadales</taxon>
        <taxon>Chthonomonadaceae</taxon>
        <taxon>Chthonomonas</taxon>
    </lineage>
</organism>
<evidence type="ECO:0000259" key="8">
    <source>
        <dbReference type="Pfam" id="PF04239"/>
    </source>
</evidence>
<feature type="transmembrane region" description="Helical" evidence="7">
    <location>
        <begin position="12"/>
        <end position="35"/>
    </location>
</feature>
<feature type="domain" description="YetF C-terminal" evidence="8">
    <location>
        <begin position="95"/>
        <end position="164"/>
    </location>
</feature>
<dbReference type="Gene3D" id="3.30.240.20">
    <property type="entry name" value="bsu07140 like domains"/>
    <property type="match status" value="1"/>
</dbReference>
<evidence type="ECO:0000256" key="6">
    <source>
        <dbReference type="ARBA" id="ARBA00023136"/>
    </source>
</evidence>
<evidence type="ECO:0000313" key="9">
    <source>
        <dbReference type="EMBL" id="CCW35116.1"/>
    </source>
</evidence>
<feature type="transmembrane region" description="Helical" evidence="7">
    <location>
        <begin position="72"/>
        <end position="94"/>
    </location>
</feature>
<dbReference type="Proteomes" id="UP000014227">
    <property type="component" value="Chromosome I"/>
</dbReference>
<dbReference type="STRING" id="454171.CP488_02797"/>
<comment type="subcellular location">
    <subcellularLocation>
        <location evidence="1">Cell membrane</location>
        <topology evidence="1">Multi-pass membrane protein</topology>
    </subcellularLocation>
</comment>
<dbReference type="Pfam" id="PF04239">
    <property type="entry name" value="DUF421"/>
    <property type="match status" value="1"/>
</dbReference>
<feature type="transmembrane region" description="Helical" evidence="7">
    <location>
        <begin position="47"/>
        <end position="66"/>
    </location>
</feature>
<dbReference type="RefSeq" id="WP_016482657.1">
    <property type="nucleotide sequence ID" value="NC_021487.1"/>
</dbReference>
<keyword evidence="6 7" id="KW-0472">Membrane</keyword>
<dbReference type="AlphaFoldDB" id="S0EXT7"/>
<evidence type="ECO:0000256" key="2">
    <source>
        <dbReference type="ARBA" id="ARBA00006448"/>
    </source>
</evidence>
<name>S0EXT7_CHTCT</name>
<keyword evidence="4 7" id="KW-0812">Transmembrane</keyword>
<evidence type="ECO:0000256" key="5">
    <source>
        <dbReference type="ARBA" id="ARBA00022989"/>
    </source>
</evidence>
<dbReference type="HOGENOM" id="CLU_077149_3_1_0"/>
<protein>
    <submittedName>
        <fullName evidence="9">Predicted membrane protein</fullName>
    </submittedName>
</protein>
<proteinExistence type="inferred from homology"/>
<accession>S0EXT7</accession>
<dbReference type="PATRIC" id="fig|1303518.3.peg.1324"/>
<gene>
    <name evidence="9" type="ORF">CCALI_01298</name>
</gene>
<dbReference type="InParanoid" id="S0EXT7"/>
<dbReference type="eggNOG" id="COG2323">
    <property type="taxonomic scope" value="Bacteria"/>
</dbReference>
<keyword evidence="10" id="KW-1185">Reference proteome</keyword>
<evidence type="ECO:0000256" key="1">
    <source>
        <dbReference type="ARBA" id="ARBA00004651"/>
    </source>
</evidence>
<dbReference type="InterPro" id="IPR007353">
    <property type="entry name" value="DUF421"/>
</dbReference>
<dbReference type="FunCoup" id="S0EXT7">
    <property type="interactions" value="25"/>
</dbReference>
<sequence length="179" mass="20033">MIKWLVDVFSHPDLYGCLVIAGKTTVIYFFLVIGLRLMGKRELGQMNIYDLVLIIVLANAVQNAMVGNDNSLLGGIVAATTLLFWNRLFTLLMARSAKLEHHLVGEPTLLVNDGEFVEGHLKREGITHEQVMAALREHGIESLEEVHMAVLEVDGTISVVPNRSVVHKTRRHYKALRLP</sequence>
<evidence type="ECO:0000256" key="7">
    <source>
        <dbReference type="SAM" id="Phobius"/>
    </source>
</evidence>
<dbReference type="PANTHER" id="PTHR34582">
    <property type="entry name" value="UPF0702 TRANSMEMBRANE PROTEIN YCAP"/>
    <property type="match status" value="1"/>
</dbReference>
<reference evidence="10" key="1">
    <citation type="submission" date="2013-03" db="EMBL/GenBank/DDBJ databases">
        <title>Genome sequence of Chthonomonas calidirosea, the first sequenced genome from the Armatimonadetes phylum (formally candidate division OP10).</title>
        <authorList>
            <person name="Lee K.C.Y."/>
            <person name="Morgan X.C."/>
            <person name="Dunfield P.F."/>
            <person name="Tamas I."/>
            <person name="Houghton K.M."/>
            <person name="Vyssotski M."/>
            <person name="Ryan J.L.J."/>
            <person name="Lagutin K."/>
            <person name="McDonald I.R."/>
            <person name="Stott M.B."/>
        </authorList>
    </citation>
    <scope>NUCLEOTIDE SEQUENCE [LARGE SCALE GENOMIC DNA]</scope>
    <source>
        <strain evidence="10">DSM 23976 / ICMP 18418 / T49</strain>
    </source>
</reference>
<dbReference type="KEGG" id="ccz:CCALI_01298"/>
<dbReference type="PANTHER" id="PTHR34582:SF6">
    <property type="entry name" value="UPF0702 TRANSMEMBRANE PROTEIN YCAP"/>
    <property type="match status" value="1"/>
</dbReference>
<evidence type="ECO:0000256" key="3">
    <source>
        <dbReference type="ARBA" id="ARBA00022475"/>
    </source>
</evidence>
<dbReference type="InterPro" id="IPR023090">
    <property type="entry name" value="UPF0702_alpha/beta_dom_sf"/>
</dbReference>
<dbReference type="OrthoDB" id="9778331at2"/>
<dbReference type="GO" id="GO:0005886">
    <property type="term" value="C:plasma membrane"/>
    <property type="evidence" value="ECO:0007669"/>
    <property type="project" value="UniProtKB-SubCell"/>
</dbReference>
<comment type="similarity">
    <text evidence="2">Belongs to the UPF0702 family.</text>
</comment>
<keyword evidence="3" id="KW-1003">Cell membrane</keyword>
<evidence type="ECO:0000313" key="10">
    <source>
        <dbReference type="Proteomes" id="UP000014227"/>
    </source>
</evidence>